<dbReference type="OrthoDB" id="8300214at2759"/>
<evidence type="ECO:0000313" key="4">
    <source>
        <dbReference type="Proteomes" id="UP000799640"/>
    </source>
</evidence>
<dbReference type="EMBL" id="ML996689">
    <property type="protein sequence ID" value="KAF2403924.1"/>
    <property type="molecule type" value="Genomic_DNA"/>
</dbReference>
<reference evidence="3" key="1">
    <citation type="journal article" date="2020" name="Stud. Mycol.">
        <title>101 Dothideomycetes genomes: a test case for predicting lifestyles and emergence of pathogens.</title>
        <authorList>
            <person name="Haridas S."/>
            <person name="Albert R."/>
            <person name="Binder M."/>
            <person name="Bloem J."/>
            <person name="Labutti K."/>
            <person name="Salamov A."/>
            <person name="Andreopoulos B."/>
            <person name="Baker S."/>
            <person name="Barry K."/>
            <person name="Bills G."/>
            <person name="Bluhm B."/>
            <person name="Cannon C."/>
            <person name="Castanera R."/>
            <person name="Culley D."/>
            <person name="Daum C."/>
            <person name="Ezra D."/>
            <person name="Gonzalez J."/>
            <person name="Henrissat B."/>
            <person name="Kuo A."/>
            <person name="Liang C."/>
            <person name="Lipzen A."/>
            <person name="Lutzoni F."/>
            <person name="Magnuson J."/>
            <person name="Mondo S."/>
            <person name="Nolan M."/>
            <person name="Ohm R."/>
            <person name="Pangilinan J."/>
            <person name="Park H.-J."/>
            <person name="Ramirez L."/>
            <person name="Alfaro M."/>
            <person name="Sun H."/>
            <person name="Tritt A."/>
            <person name="Yoshinaga Y."/>
            <person name="Zwiers L.-H."/>
            <person name="Turgeon B."/>
            <person name="Goodwin S."/>
            <person name="Spatafora J."/>
            <person name="Crous P."/>
            <person name="Grigoriev I."/>
        </authorList>
    </citation>
    <scope>NUCLEOTIDE SEQUENCE</scope>
    <source>
        <strain evidence="3">CBS 262.69</strain>
    </source>
</reference>
<dbReference type="Gene3D" id="3.40.250.10">
    <property type="entry name" value="Rhodanese-like domain"/>
    <property type="match status" value="1"/>
</dbReference>
<protein>
    <recommendedName>
        <fullName evidence="2">Rhodanese domain-containing protein</fullName>
    </recommendedName>
</protein>
<proteinExistence type="predicted"/>
<dbReference type="PROSITE" id="PS50206">
    <property type="entry name" value="RHODANESE_3"/>
    <property type="match status" value="1"/>
</dbReference>
<dbReference type="PANTHER" id="PTHR10828">
    <property type="entry name" value="M-PHASE INDUCER PHOSPHATASE DUAL SPECIFICITY PHOSPHATASE CDC25"/>
    <property type="match status" value="1"/>
</dbReference>
<feature type="domain" description="Rhodanese" evidence="2">
    <location>
        <begin position="38"/>
        <end position="146"/>
    </location>
</feature>
<organism evidence="3 4">
    <name type="scientific">Trichodelitschia bisporula</name>
    <dbReference type="NCBI Taxonomy" id="703511"/>
    <lineage>
        <taxon>Eukaryota</taxon>
        <taxon>Fungi</taxon>
        <taxon>Dikarya</taxon>
        <taxon>Ascomycota</taxon>
        <taxon>Pezizomycotina</taxon>
        <taxon>Dothideomycetes</taxon>
        <taxon>Dothideomycetes incertae sedis</taxon>
        <taxon>Phaeotrichales</taxon>
        <taxon>Phaeotrichaceae</taxon>
        <taxon>Trichodelitschia</taxon>
    </lineage>
</organism>
<keyword evidence="4" id="KW-1185">Reference proteome</keyword>
<dbReference type="Proteomes" id="UP000799640">
    <property type="component" value="Unassembled WGS sequence"/>
</dbReference>
<dbReference type="GO" id="GO:0004725">
    <property type="term" value="F:protein tyrosine phosphatase activity"/>
    <property type="evidence" value="ECO:0007669"/>
    <property type="project" value="TreeGrafter"/>
</dbReference>
<dbReference type="AlphaFoldDB" id="A0A6G1I6W5"/>
<name>A0A6G1I6W5_9PEZI</name>
<evidence type="ECO:0000256" key="1">
    <source>
        <dbReference type="SAM" id="MobiDB-lite"/>
    </source>
</evidence>
<evidence type="ECO:0000259" key="2">
    <source>
        <dbReference type="PROSITE" id="PS50206"/>
    </source>
</evidence>
<feature type="region of interest" description="Disordered" evidence="1">
    <location>
        <begin position="167"/>
        <end position="196"/>
    </location>
</feature>
<dbReference type="GO" id="GO:0005634">
    <property type="term" value="C:nucleus"/>
    <property type="evidence" value="ECO:0007669"/>
    <property type="project" value="TreeGrafter"/>
</dbReference>
<dbReference type="PANTHER" id="PTHR10828:SF50">
    <property type="entry name" value="REDUCTASE (ARC2), PUTATIVE (AFU_ORTHOLOGUE AFUA_6G13400)-RELATED"/>
    <property type="match status" value="1"/>
</dbReference>
<dbReference type="InterPro" id="IPR036873">
    <property type="entry name" value="Rhodanese-like_dom_sf"/>
</dbReference>
<evidence type="ECO:0000313" key="3">
    <source>
        <dbReference type="EMBL" id="KAF2403924.1"/>
    </source>
</evidence>
<dbReference type="SMART" id="SM00450">
    <property type="entry name" value="RHOD"/>
    <property type="match status" value="1"/>
</dbReference>
<accession>A0A6G1I6W5</accession>
<dbReference type="InterPro" id="IPR001763">
    <property type="entry name" value="Rhodanese-like_dom"/>
</dbReference>
<dbReference type="GO" id="GO:0005737">
    <property type="term" value="C:cytoplasm"/>
    <property type="evidence" value="ECO:0007669"/>
    <property type="project" value="TreeGrafter"/>
</dbReference>
<dbReference type="SUPFAM" id="SSF52821">
    <property type="entry name" value="Rhodanese/Cell cycle control phosphatase"/>
    <property type="match status" value="1"/>
</dbReference>
<sequence>MVQEEQPWWASLPPPVQTAPLYKKENLLRQYAIIGDILNAGTLLIDVRRTDYEGGAIRGSLNMPAQSFYLNMPTLYRLCQGDGSSVITRVMFYCGSSSGRGPRCAGWFADYVKARAAQEETPELTQVFTLEGGIKGWVNGGPEYIHFMDGFVEDYWKQFAEPPPVAKRAIDANTEAATPAPEAAGDQSTKRQKSEA</sequence>
<feature type="compositionally biased region" description="Low complexity" evidence="1">
    <location>
        <begin position="174"/>
        <end position="184"/>
    </location>
</feature>
<dbReference type="Pfam" id="PF00581">
    <property type="entry name" value="Rhodanese"/>
    <property type="match status" value="1"/>
</dbReference>
<gene>
    <name evidence="3" type="ORF">EJ06DRAFT_505356</name>
</gene>